<reference key="1">
    <citation type="submission" date="2007-01" db="EMBL/GenBank/DDBJ databases">
        <title>The Genome Sequence of Puccinia graminis f. sp. tritici Strain CRL 75-36-700-3.</title>
        <authorList>
            <consortium name="The Broad Institute Genome Sequencing Platform"/>
            <person name="Birren B."/>
            <person name="Lander E."/>
            <person name="Galagan J."/>
            <person name="Nusbaum C."/>
            <person name="Devon K."/>
            <person name="Cuomo C."/>
            <person name="Jaffe D."/>
            <person name="Butler J."/>
            <person name="Alvarez P."/>
            <person name="Gnerre S."/>
            <person name="Grabherr M."/>
            <person name="Mauceli E."/>
            <person name="Brockman W."/>
            <person name="Young S."/>
            <person name="LaButti K."/>
            <person name="Sykes S."/>
            <person name="DeCaprio D."/>
            <person name="Crawford M."/>
            <person name="Koehrsen M."/>
            <person name="Engels R."/>
            <person name="Montgomery P."/>
            <person name="Pearson M."/>
            <person name="Howarth C."/>
            <person name="Larson L."/>
            <person name="White J."/>
            <person name="Zeng Q."/>
            <person name="Kodira C."/>
            <person name="Yandava C."/>
            <person name="Alvarado L."/>
            <person name="O'Leary S."/>
            <person name="Szabo L."/>
            <person name="Dean R."/>
            <person name="Schein J."/>
        </authorList>
    </citation>
    <scope>NUCLEOTIDE SEQUENCE</scope>
    <source>
        <strain>CRL 75-36-700-3</strain>
    </source>
</reference>
<keyword evidence="4" id="KW-0238">DNA-binding</keyword>
<feature type="region of interest" description="Disordered" evidence="9">
    <location>
        <begin position="588"/>
        <end position="626"/>
    </location>
</feature>
<feature type="compositionally biased region" description="Polar residues" evidence="9">
    <location>
        <begin position="590"/>
        <end position="605"/>
    </location>
</feature>
<evidence type="ECO:0000256" key="4">
    <source>
        <dbReference type="ARBA" id="ARBA00023125"/>
    </source>
</evidence>
<dbReference type="HOGENOM" id="CLU_011478_1_1_1"/>
<comment type="catalytic activity">
    <reaction evidence="6">
        <text>Couples ATP hydrolysis with the unwinding of duplex DNA by translocating in the 3'-5' direction.</text>
        <dbReference type="EC" id="5.6.2.4"/>
    </reaction>
</comment>
<comment type="similarity">
    <text evidence="1">Belongs to the helicase family. RecQ subfamily.</text>
</comment>
<sequence length="682" mass="76512">MVGVAVPQALEMASDTKLKKTISESGLTKYGQECKKLQVESVLSLLRGKNTFILAATGFGKSRIPELYLNLLTKDRLGNIAGVIIVLNPLDALGDNQVEEKIRAGFSAINATAENFDATVANNILNGVYNFVYVSPEIFLDNKRFNNLYLSPAFQQKLALVVVDEAHMIYSWGLVEDGEHHIKAHVRHCDRGPFRPSYGKLSTQLLTKHKAPLLLMSATCRPAAIRIIRVPMSYPLSSCEDLLQLYSTKEETPDESLVPSLVYSGTQNLTLKVMEVLNKARGTPGEHLIPRSSFSRRFHAVTGELDKQECLTDFANGKVPLISCTLALGMGQNWNLVRQVVHMGRGDPSLICQMIGRCGRDGRPGLAVLFMEPNRKGGKNHLDDFELGMIQSDDDRMDALALTPVCLRIAFSVDNRKGYIPLSFDDPEYRLELAREIKEGFAPCMCSNCMGHMAQVLLQEIPRLNQFNFTDYNLNKCALVAQAPIQLKQKYNVAKRRETKEPTHDNKALEVLKGLLLKDFEDFFYKRLGSGGSLIPSDLFGDTQAKAIADEIQYIKNENDLRSTIHGEVLAGQLTMLLNTINRFRADPTYQPSTPAQLASSTTNDTLRKRSHEGVEGQVEKKRRQPRCSLEVMREKAQAAEERKQAQAEKKRIQEIEKLKKAARRQAQDLIRFEVKRERGMM</sequence>
<dbReference type="GO" id="GO:0003677">
    <property type="term" value="F:DNA binding"/>
    <property type="evidence" value="ECO:0007669"/>
    <property type="project" value="UniProtKB-KW"/>
</dbReference>
<dbReference type="PROSITE" id="PS51194">
    <property type="entry name" value="HELICASE_CTER"/>
    <property type="match status" value="1"/>
</dbReference>
<dbReference type="STRING" id="418459.E3NXP6"/>
<dbReference type="EMBL" id="DS989960">
    <property type="protein sequence ID" value="EFP94345.2"/>
    <property type="molecule type" value="Genomic_DNA"/>
</dbReference>
<dbReference type="Proteomes" id="UP000008783">
    <property type="component" value="Unassembled WGS sequence"/>
</dbReference>
<dbReference type="InterPro" id="IPR027417">
    <property type="entry name" value="P-loop_NTPase"/>
</dbReference>
<evidence type="ECO:0000259" key="10">
    <source>
        <dbReference type="PROSITE" id="PS51192"/>
    </source>
</evidence>
<evidence type="ECO:0000256" key="1">
    <source>
        <dbReference type="ARBA" id="ARBA00005446"/>
    </source>
</evidence>
<dbReference type="GeneID" id="10527475"/>
<evidence type="ECO:0000256" key="3">
    <source>
        <dbReference type="ARBA" id="ARBA00022840"/>
    </source>
</evidence>
<dbReference type="KEGG" id="pgr:PGTG_20299"/>
<accession>E3NXP6</accession>
<dbReference type="PANTHER" id="PTHR13710">
    <property type="entry name" value="DNA HELICASE RECQ FAMILY MEMBER"/>
    <property type="match status" value="1"/>
</dbReference>
<keyword evidence="5" id="KW-0413">Isomerase</keyword>
<dbReference type="InterPro" id="IPR001650">
    <property type="entry name" value="Helicase_C-like"/>
</dbReference>
<organism evidence="12 13">
    <name type="scientific">Puccinia graminis f. sp. tritici (strain CRL 75-36-700-3 / race SCCL)</name>
    <name type="common">Black stem rust fungus</name>
    <dbReference type="NCBI Taxonomy" id="418459"/>
    <lineage>
        <taxon>Eukaryota</taxon>
        <taxon>Fungi</taxon>
        <taxon>Dikarya</taxon>
        <taxon>Basidiomycota</taxon>
        <taxon>Pucciniomycotina</taxon>
        <taxon>Pucciniomycetes</taxon>
        <taxon>Pucciniales</taxon>
        <taxon>Pucciniaceae</taxon>
        <taxon>Puccinia</taxon>
    </lineage>
</organism>
<evidence type="ECO:0000313" key="13">
    <source>
        <dbReference type="Proteomes" id="UP000008783"/>
    </source>
</evidence>
<evidence type="ECO:0000256" key="8">
    <source>
        <dbReference type="SAM" id="Coils"/>
    </source>
</evidence>
<feature type="compositionally biased region" description="Basic and acidic residues" evidence="9">
    <location>
        <begin position="606"/>
        <end position="620"/>
    </location>
</feature>
<evidence type="ECO:0000256" key="7">
    <source>
        <dbReference type="ARBA" id="ARBA00034808"/>
    </source>
</evidence>
<dbReference type="OrthoDB" id="10261556at2759"/>
<keyword evidence="8" id="KW-0175">Coiled coil</keyword>
<keyword evidence="2" id="KW-0547">Nucleotide-binding</keyword>
<dbReference type="GO" id="GO:0005524">
    <property type="term" value="F:ATP binding"/>
    <property type="evidence" value="ECO:0007669"/>
    <property type="project" value="UniProtKB-KW"/>
</dbReference>
<feature type="coiled-coil region" evidence="8">
    <location>
        <begin position="629"/>
        <end position="666"/>
    </location>
</feature>
<reference evidence="13" key="2">
    <citation type="journal article" date="2011" name="Proc. Natl. Acad. Sci. U.S.A.">
        <title>Obligate biotrophy features unraveled by the genomic analysis of rust fungi.</title>
        <authorList>
            <person name="Duplessis S."/>
            <person name="Cuomo C.A."/>
            <person name="Lin Y.-C."/>
            <person name="Aerts A."/>
            <person name="Tisserant E."/>
            <person name="Veneault-Fourrey C."/>
            <person name="Joly D.L."/>
            <person name="Hacquard S."/>
            <person name="Amselem J."/>
            <person name="Cantarel B.L."/>
            <person name="Chiu R."/>
            <person name="Coutinho P.M."/>
            <person name="Feau N."/>
            <person name="Field M."/>
            <person name="Frey P."/>
            <person name="Gelhaye E."/>
            <person name="Goldberg J."/>
            <person name="Grabherr M.G."/>
            <person name="Kodira C.D."/>
            <person name="Kohler A."/>
            <person name="Kuees U."/>
            <person name="Lindquist E.A."/>
            <person name="Lucas S.M."/>
            <person name="Mago R."/>
            <person name="Mauceli E."/>
            <person name="Morin E."/>
            <person name="Murat C."/>
            <person name="Pangilinan J.L."/>
            <person name="Park R."/>
            <person name="Pearson M."/>
            <person name="Quesneville H."/>
            <person name="Rouhier N."/>
            <person name="Sakthikumar S."/>
            <person name="Salamov A.A."/>
            <person name="Schmutz J."/>
            <person name="Selles B."/>
            <person name="Shapiro H."/>
            <person name="Tanguay P."/>
            <person name="Tuskan G.A."/>
            <person name="Henrissat B."/>
            <person name="Van de Peer Y."/>
            <person name="Rouze P."/>
            <person name="Ellis J.G."/>
            <person name="Dodds P.N."/>
            <person name="Schein J.E."/>
            <person name="Zhong S."/>
            <person name="Hamelin R.C."/>
            <person name="Grigoriev I.V."/>
            <person name="Szabo L.J."/>
            <person name="Martin F."/>
        </authorList>
    </citation>
    <scope>NUCLEOTIDE SEQUENCE [LARGE SCALE GENOMIC DNA]</scope>
    <source>
        <strain evidence="13">CRL 75-36-700-3 / race SCCL</strain>
    </source>
</reference>
<evidence type="ECO:0000256" key="6">
    <source>
        <dbReference type="ARBA" id="ARBA00034617"/>
    </source>
</evidence>
<dbReference type="InterPro" id="IPR014001">
    <property type="entry name" value="Helicase_ATP-bd"/>
</dbReference>
<evidence type="ECO:0000256" key="2">
    <source>
        <dbReference type="ARBA" id="ARBA00022741"/>
    </source>
</evidence>
<feature type="domain" description="Helicase ATP-binding" evidence="10">
    <location>
        <begin position="42"/>
        <end position="238"/>
    </location>
</feature>
<proteinExistence type="inferred from homology"/>
<evidence type="ECO:0000259" key="11">
    <source>
        <dbReference type="PROSITE" id="PS51194"/>
    </source>
</evidence>
<dbReference type="RefSeq" id="XP_003338764.2">
    <property type="nucleotide sequence ID" value="XM_003338716.2"/>
</dbReference>
<dbReference type="GO" id="GO:0009378">
    <property type="term" value="F:four-way junction helicase activity"/>
    <property type="evidence" value="ECO:0000318"/>
    <property type="project" value="GO_Central"/>
</dbReference>
<dbReference type="GO" id="GO:0000724">
    <property type="term" value="P:double-strand break repair via homologous recombination"/>
    <property type="evidence" value="ECO:0000318"/>
    <property type="project" value="GO_Central"/>
</dbReference>
<keyword evidence="3" id="KW-0067">ATP-binding</keyword>
<keyword evidence="13" id="KW-1185">Reference proteome</keyword>
<dbReference type="InParanoid" id="E3NXP6"/>
<dbReference type="SMART" id="SM00487">
    <property type="entry name" value="DEXDc"/>
    <property type="match status" value="1"/>
</dbReference>
<dbReference type="SUPFAM" id="SSF52540">
    <property type="entry name" value="P-loop containing nucleoside triphosphate hydrolases"/>
    <property type="match status" value="1"/>
</dbReference>
<dbReference type="AlphaFoldDB" id="E3NXP6"/>
<dbReference type="SMART" id="SM00490">
    <property type="entry name" value="HELICc"/>
    <property type="match status" value="1"/>
</dbReference>
<dbReference type="Pfam" id="PF00270">
    <property type="entry name" value="DEAD"/>
    <property type="match status" value="1"/>
</dbReference>
<dbReference type="PROSITE" id="PS51192">
    <property type="entry name" value="HELICASE_ATP_BIND_1"/>
    <property type="match status" value="1"/>
</dbReference>
<evidence type="ECO:0000256" key="9">
    <source>
        <dbReference type="SAM" id="MobiDB-lite"/>
    </source>
</evidence>
<dbReference type="GO" id="GO:0043138">
    <property type="term" value="F:3'-5' DNA helicase activity"/>
    <property type="evidence" value="ECO:0000318"/>
    <property type="project" value="GO_Central"/>
</dbReference>
<dbReference type="Pfam" id="PF00271">
    <property type="entry name" value="Helicase_C"/>
    <property type="match status" value="1"/>
</dbReference>
<feature type="domain" description="Helicase C-terminal" evidence="11">
    <location>
        <begin position="241"/>
        <end position="408"/>
    </location>
</feature>
<dbReference type="Gene3D" id="3.40.50.300">
    <property type="entry name" value="P-loop containing nucleotide triphosphate hydrolases"/>
    <property type="match status" value="2"/>
</dbReference>
<dbReference type="InterPro" id="IPR011545">
    <property type="entry name" value="DEAD/DEAH_box_helicase_dom"/>
</dbReference>
<gene>
    <name evidence="12" type="ORF">PGTG_20299</name>
</gene>
<dbReference type="GO" id="GO:0005694">
    <property type="term" value="C:chromosome"/>
    <property type="evidence" value="ECO:0000318"/>
    <property type="project" value="GO_Central"/>
</dbReference>
<protein>
    <recommendedName>
        <fullName evidence="7">DNA 3'-5' helicase</fullName>
        <ecNumber evidence="7">5.6.2.4</ecNumber>
    </recommendedName>
</protein>
<dbReference type="GO" id="GO:0005737">
    <property type="term" value="C:cytoplasm"/>
    <property type="evidence" value="ECO:0000318"/>
    <property type="project" value="GO_Central"/>
</dbReference>
<dbReference type="GO" id="GO:0006260">
    <property type="term" value="P:DNA replication"/>
    <property type="evidence" value="ECO:0000318"/>
    <property type="project" value="GO_Central"/>
</dbReference>
<dbReference type="PANTHER" id="PTHR13710:SF105">
    <property type="entry name" value="ATP-DEPENDENT DNA HELICASE Q1"/>
    <property type="match status" value="1"/>
</dbReference>
<evidence type="ECO:0000313" key="12">
    <source>
        <dbReference type="EMBL" id="EFP94345.2"/>
    </source>
</evidence>
<dbReference type="VEuPathDB" id="FungiDB:PGTG_20299"/>
<dbReference type="EC" id="5.6.2.4" evidence="7"/>
<evidence type="ECO:0000256" key="5">
    <source>
        <dbReference type="ARBA" id="ARBA00023235"/>
    </source>
</evidence>
<name>E3NXP6_PUCGT</name>